<name>A0A1M7RBK8_9ACTN</name>
<accession>A0A1M7RBK8</accession>
<evidence type="ECO:0008006" key="3">
    <source>
        <dbReference type="Google" id="ProtNLM"/>
    </source>
</evidence>
<dbReference type="AlphaFoldDB" id="A0A1M7RBK8"/>
<keyword evidence="2" id="KW-1185">Reference proteome</keyword>
<dbReference type="InterPro" id="IPR011990">
    <property type="entry name" value="TPR-like_helical_dom_sf"/>
</dbReference>
<dbReference type="Proteomes" id="UP000184440">
    <property type="component" value="Unassembled WGS sequence"/>
</dbReference>
<sequence>MLALQRRNFPAAREHLESAGPDDRALLLRGELAEHGHGGPAARDLYEHAARLGNAEAAFRLGALHATGRGGSRDDAAALDWYRRAAEAGHAAAHRESGVLHAAGRGVPVDDVAAEYDWRLAAEAGNRDAMHDLGVLFAHRRDDPVEATSWFLRAAAAGDERADAELVRLAPALVEPSAHDRTARTLLGVVHAFHLGDPVRGAELLTTSSAEGDPVATRTLGYLVQHGLGTPADADRAVALYRAAAEAGDALAAYNVGMLHGASPAAVPWLLQAADAGIVPAYAPLGDRLGEQDRDEEALRWFVRGASAGDPGCMFAAACWYRDGFGGPVDRVQALRWYLAMLDAGNGNGIHEAHGLVPHMSVDEIHEAGRLSGRLLEADLFARQQ</sequence>
<reference evidence="1 2" key="1">
    <citation type="submission" date="2016-11" db="EMBL/GenBank/DDBJ databases">
        <authorList>
            <person name="Jaros S."/>
            <person name="Januszkiewicz K."/>
            <person name="Wedrychowicz H."/>
        </authorList>
    </citation>
    <scope>NUCLEOTIDE SEQUENCE [LARGE SCALE GENOMIC DNA]</scope>
    <source>
        <strain evidence="1 2">DSM 46144</strain>
    </source>
</reference>
<proteinExistence type="predicted"/>
<dbReference type="SUPFAM" id="SSF81901">
    <property type="entry name" value="HCP-like"/>
    <property type="match status" value="2"/>
</dbReference>
<dbReference type="STRING" id="134849.SAMN05443668_109265"/>
<evidence type="ECO:0000313" key="2">
    <source>
        <dbReference type="Proteomes" id="UP000184440"/>
    </source>
</evidence>
<dbReference type="InterPro" id="IPR050767">
    <property type="entry name" value="Sel1_AlgK"/>
</dbReference>
<organism evidence="1 2">
    <name type="scientific">Cryptosporangium aurantiacum</name>
    <dbReference type="NCBI Taxonomy" id="134849"/>
    <lineage>
        <taxon>Bacteria</taxon>
        <taxon>Bacillati</taxon>
        <taxon>Actinomycetota</taxon>
        <taxon>Actinomycetes</taxon>
        <taxon>Cryptosporangiales</taxon>
        <taxon>Cryptosporangiaceae</taxon>
        <taxon>Cryptosporangium</taxon>
    </lineage>
</organism>
<protein>
    <recommendedName>
        <fullName evidence="3">TPR repeat</fullName>
    </recommendedName>
</protein>
<dbReference type="InterPro" id="IPR006597">
    <property type="entry name" value="Sel1-like"/>
</dbReference>
<dbReference type="PANTHER" id="PTHR11102:SF160">
    <property type="entry name" value="ERAD-ASSOCIATED E3 UBIQUITIN-PROTEIN LIGASE COMPONENT HRD3"/>
    <property type="match status" value="1"/>
</dbReference>
<gene>
    <name evidence="1" type="ORF">SAMN05443668_109265</name>
</gene>
<dbReference type="Gene3D" id="1.25.40.10">
    <property type="entry name" value="Tetratricopeptide repeat domain"/>
    <property type="match status" value="3"/>
</dbReference>
<dbReference type="SMART" id="SM00671">
    <property type="entry name" value="SEL1"/>
    <property type="match status" value="6"/>
</dbReference>
<dbReference type="EMBL" id="FRCS01000009">
    <property type="protein sequence ID" value="SHN43606.1"/>
    <property type="molecule type" value="Genomic_DNA"/>
</dbReference>
<dbReference type="Pfam" id="PF08238">
    <property type="entry name" value="Sel1"/>
    <property type="match status" value="7"/>
</dbReference>
<dbReference type="PANTHER" id="PTHR11102">
    <property type="entry name" value="SEL-1-LIKE PROTEIN"/>
    <property type="match status" value="1"/>
</dbReference>
<evidence type="ECO:0000313" key="1">
    <source>
        <dbReference type="EMBL" id="SHN43606.1"/>
    </source>
</evidence>